<keyword evidence="3 9" id="KW-0813">Transport</keyword>
<dbReference type="eggNOG" id="ENOG502QTIR">
    <property type="taxonomic scope" value="Eukaryota"/>
</dbReference>
<evidence type="ECO:0000256" key="8">
    <source>
        <dbReference type="ARBA" id="ARBA00024801"/>
    </source>
</evidence>
<dbReference type="AlphaFoldDB" id="W2RM57"/>
<dbReference type="OrthoDB" id="42657at2759"/>
<feature type="transmembrane region" description="Helical" evidence="9">
    <location>
        <begin position="7"/>
        <end position="31"/>
    </location>
</feature>
<keyword evidence="5 9" id="KW-1133">Transmembrane helix</keyword>
<dbReference type="GO" id="GO:0005774">
    <property type="term" value="C:vacuolar membrane"/>
    <property type="evidence" value="ECO:0007669"/>
    <property type="project" value="UniProtKB-SubCell"/>
</dbReference>
<name>W2RM57_CYPE1</name>
<dbReference type="GO" id="GO:0032974">
    <property type="term" value="P:amino acid transmembrane export from vacuole"/>
    <property type="evidence" value="ECO:0007669"/>
    <property type="project" value="TreeGrafter"/>
</dbReference>
<dbReference type="STRING" id="1220924.W2RM57"/>
<comment type="function">
    <text evidence="8 9">Vacuolar effluxer which mediate the efflux of amino acids resulting from autophagic degradation. The release of autophagic amino acids allows the maintenance of protein synthesis and viability during nitrogen starvation.</text>
</comment>
<accession>W2RM57</accession>
<dbReference type="InterPro" id="IPR050495">
    <property type="entry name" value="ATG22/LtaA_families"/>
</dbReference>
<feature type="region of interest" description="Disordered" evidence="10">
    <location>
        <begin position="295"/>
        <end position="325"/>
    </location>
</feature>
<feature type="compositionally biased region" description="Basic and acidic residues" evidence="10">
    <location>
        <begin position="295"/>
        <end position="318"/>
    </location>
</feature>
<evidence type="ECO:0000313" key="11">
    <source>
        <dbReference type="EMBL" id="ETN36788.1"/>
    </source>
</evidence>
<feature type="transmembrane region" description="Helical" evidence="9">
    <location>
        <begin position="130"/>
        <end position="149"/>
    </location>
</feature>
<keyword evidence="4 9" id="KW-0812">Transmembrane</keyword>
<evidence type="ECO:0000256" key="3">
    <source>
        <dbReference type="ARBA" id="ARBA00022448"/>
    </source>
</evidence>
<evidence type="ECO:0000256" key="6">
    <source>
        <dbReference type="ARBA" id="ARBA00023006"/>
    </source>
</evidence>
<dbReference type="RefSeq" id="XP_008721606.1">
    <property type="nucleotide sequence ID" value="XM_008723384.1"/>
</dbReference>
<feature type="transmembrane region" description="Helical" evidence="9">
    <location>
        <begin position="93"/>
        <end position="118"/>
    </location>
</feature>
<evidence type="ECO:0000313" key="12">
    <source>
        <dbReference type="Proteomes" id="UP000030752"/>
    </source>
</evidence>
<dbReference type="GO" id="GO:0006914">
    <property type="term" value="P:autophagy"/>
    <property type="evidence" value="ECO:0007669"/>
    <property type="project" value="UniProtKB-KW"/>
</dbReference>
<dbReference type="Gene3D" id="1.20.1250.20">
    <property type="entry name" value="MFS general substrate transporter like domains"/>
    <property type="match status" value="1"/>
</dbReference>
<keyword evidence="6 9" id="KW-0072">Autophagy</keyword>
<reference evidence="11 12" key="1">
    <citation type="submission" date="2013-03" db="EMBL/GenBank/DDBJ databases">
        <title>The Genome Sequence of Phialophora europaea CBS 101466.</title>
        <authorList>
            <consortium name="The Broad Institute Genomics Platform"/>
            <person name="Cuomo C."/>
            <person name="de Hoog S."/>
            <person name="Gorbushina A."/>
            <person name="Walker B."/>
            <person name="Young S.K."/>
            <person name="Zeng Q."/>
            <person name="Gargeya S."/>
            <person name="Fitzgerald M."/>
            <person name="Haas B."/>
            <person name="Abouelleil A."/>
            <person name="Allen A.W."/>
            <person name="Alvarado L."/>
            <person name="Arachchi H.M."/>
            <person name="Berlin A.M."/>
            <person name="Chapman S.B."/>
            <person name="Gainer-Dewar J."/>
            <person name="Goldberg J."/>
            <person name="Griggs A."/>
            <person name="Gujja S."/>
            <person name="Hansen M."/>
            <person name="Howarth C."/>
            <person name="Imamovic A."/>
            <person name="Ireland A."/>
            <person name="Larimer J."/>
            <person name="McCowan C."/>
            <person name="Murphy C."/>
            <person name="Pearson M."/>
            <person name="Poon T.W."/>
            <person name="Priest M."/>
            <person name="Roberts A."/>
            <person name="Saif S."/>
            <person name="Shea T."/>
            <person name="Sisk P."/>
            <person name="Sykes S."/>
            <person name="Wortman J."/>
            <person name="Nusbaum C."/>
            <person name="Birren B."/>
        </authorList>
    </citation>
    <scope>NUCLEOTIDE SEQUENCE [LARGE SCALE GENOMIC DNA]</scope>
    <source>
        <strain evidence="11 12">CBS 101466</strain>
    </source>
</reference>
<keyword evidence="9" id="KW-0926">Vacuole</keyword>
<evidence type="ECO:0000256" key="5">
    <source>
        <dbReference type="ARBA" id="ARBA00022989"/>
    </source>
</evidence>
<comment type="subcellular location">
    <subcellularLocation>
        <location evidence="1 9">Vacuole membrane</location>
        <topology evidence="1 9">Multi-pass membrane protein</topology>
    </subcellularLocation>
</comment>
<dbReference type="PANTHER" id="PTHR23519:SF2">
    <property type="entry name" value="AUTOPHAGY-RELATED PROTEIN 22"/>
    <property type="match status" value="1"/>
</dbReference>
<dbReference type="InParanoid" id="W2RM57"/>
<dbReference type="EMBL" id="KB822725">
    <property type="protein sequence ID" value="ETN36788.1"/>
    <property type="molecule type" value="Genomic_DNA"/>
</dbReference>
<comment type="caution">
    <text evidence="9">Lacks conserved residue(s) required for the propagation of feature annotation.</text>
</comment>
<dbReference type="HOGENOM" id="CLU_927964_0_0_1"/>
<evidence type="ECO:0000256" key="9">
    <source>
        <dbReference type="RuleBase" id="RU363073"/>
    </source>
</evidence>
<dbReference type="InterPro" id="IPR036259">
    <property type="entry name" value="MFS_trans_sf"/>
</dbReference>
<keyword evidence="12" id="KW-1185">Reference proteome</keyword>
<evidence type="ECO:0000256" key="1">
    <source>
        <dbReference type="ARBA" id="ARBA00004128"/>
    </source>
</evidence>
<sequence>MSVFGMVANGVGGIVVYVVVIVLSVTLSGTAAQSSGLLVSTIVGFITVAGAAVAYYGLPAIPSRPASQLEGWSRPLIEFFMPFKDLLTRKNMAAILVSYTIYTDSTFAVSSVISQLFIAEVRPSTLEFSLYSLAQSLFLMGCTLAFLWIRPYFRMGLEMWLLIGYALILVIPVWACIGFSSANFGFKNRWEFYVQLFIFQTSGSLVNASFRVLFSEMIPVGSEIRWFGMQLVLSCATVWVNYVASGPLQNVTHQLRFPLVISLIFLVFALSVESCRVTLPTFQADLRKWHDLDHGTATSGRRDEEIDKIPGRHDHAMTEKSLQQL</sequence>
<dbReference type="Pfam" id="PF11700">
    <property type="entry name" value="ATG22"/>
    <property type="match status" value="1"/>
</dbReference>
<gene>
    <name evidence="11" type="ORF">HMPREF1541_09066</name>
</gene>
<keyword evidence="7 9" id="KW-0472">Membrane</keyword>
<dbReference type="Proteomes" id="UP000030752">
    <property type="component" value="Unassembled WGS sequence"/>
</dbReference>
<feature type="transmembrane region" description="Helical" evidence="9">
    <location>
        <begin position="257"/>
        <end position="279"/>
    </location>
</feature>
<keyword evidence="9" id="KW-0029">Amino-acid transport</keyword>
<proteinExistence type="inferred from homology"/>
<evidence type="ECO:0000256" key="2">
    <source>
        <dbReference type="ARBA" id="ARBA00006978"/>
    </source>
</evidence>
<evidence type="ECO:0000256" key="7">
    <source>
        <dbReference type="ARBA" id="ARBA00023136"/>
    </source>
</evidence>
<feature type="transmembrane region" description="Helical" evidence="9">
    <location>
        <begin position="192"/>
        <end position="214"/>
    </location>
</feature>
<comment type="similarity">
    <text evidence="2 9">Belongs to the ATG22 family.</text>
</comment>
<feature type="transmembrane region" description="Helical" evidence="9">
    <location>
        <begin position="226"/>
        <end position="245"/>
    </location>
</feature>
<dbReference type="InterPro" id="IPR024671">
    <property type="entry name" value="Atg22-like"/>
</dbReference>
<organism evidence="11 12">
    <name type="scientific">Cyphellophora europaea (strain CBS 101466)</name>
    <name type="common">Phialophora europaea</name>
    <dbReference type="NCBI Taxonomy" id="1220924"/>
    <lineage>
        <taxon>Eukaryota</taxon>
        <taxon>Fungi</taxon>
        <taxon>Dikarya</taxon>
        <taxon>Ascomycota</taxon>
        <taxon>Pezizomycotina</taxon>
        <taxon>Eurotiomycetes</taxon>
        <taxon>Chaetothyriomycetidae</taxon>
        <taxon>Chaetothyriales</taxon>
        <taxon>Cyphellophoraceae</taxon>
        <taxon>Cyphellophora</taxon>
    </lineage>
</organism>
<evidence type="ECO:0000256" key="10">
    <source>
        <dbReference type="SAM" id="MobiDB-lite"/>
    </source>
</evidence>
<protein>
    <recommendedName>
        <fullName evidence="9">Autophagy-related protein</fullName>
    </recommendedName>
</protein>
<dbReference type="SUPFAM" id="SSF103473">
    <property type="entry name" value="MFS general substrate transporter"/>
    <property type="match status" value="1"/>
</dbReference>
<dbReference type="VEuPathDB" id="FungiDB:HMPREF1541_09066"/>
<feature type="transmembrane region" description="Helical" evidence="9">
    <location>
        <begin position="37"/>
        <end position="58"/>
    </location>
</feature>
<feature type="transmembrane region" description="Helical" evidence="9">
    <location>
        <begin position="161"/>
        <end position="186"/>
    </location>
</feature>
<dbReference type="GeneID" id="19976405"/>
<evidence type="ECO:0000256" key="4">
    <source>
        <dbReference type="ARBA" id="ARBA00022692"/>
    </source>
</evidence>
<dbReference type="PANTHER" id="PTHR23519">
    <property type="entry name" value="AUTOPHAGY-RELATED PROTEIN 22"/>
    <property type="match status" value="1"/>
</dbReference>